<evidence type="ECO:0000256" key="8">
    <source>
        <dbReference type="HAMAP-Rule" id="MF_00301"/>
    </source>
</evidence>
<dbReference type="SUPFAM" id="SSF56112">
    <property type="entry name" value="Protein kinase-like (PK-like)"/>
    <property type="match status" value="1"/>
</dbReference>
<dbReference type="EC" id="2.7.1.39" evidence="8 9"/>
<keyword evidence="3 8" id="KW-0791">Threonine biosynthesis</keyword>
<keyword evidence="1 8" id="KW-0028">Amino-acid biosynthesis</keyword>
<reference evidence="11 12" key="1">
    <citation type="submission" date="2017-03" db="EMBL/GenBank/DDBJ databases">
        <title>Complete genome sequence of the novel DNRA strain Pseudomonas sp. S-6-2 isolated from Chinese polluted river sediment. Journal of Biotechnology.</title>
        <authorList>
            <person name="Li J."/>
            <person name="Xiang F."/>
            <person name="Wang L."/>
            <person name="Xi L."/>
            <person name="Liu J."/>
        </authorList>
    </citation>
    <scope>NUCLEOTIDE SEQUENCE [LARGE SCALE GENOMIC DNA]</scope>
    <source>
        <strain evidence="11 12">S-6-2</strain>
    </source>
</reference>
<dbReference type="GO" id="GO:0009088">
    <property type="term" value="P:threonine biosynthetic process"/>
    <property type="evidence" value="ECO:0007669"/>
    <property type="project" value="UniProtKB-UniRule"/>
</dbReference>
<dbReference type="InterPro" id="IPR011009">
    <property type="entry name" value="Kinase-like_dom_sf"/>
</dbReference>
<dbReference type="STRING" id="1931241.BVH74_04205"/>
<evidence type="ECO:0000313" key="11">
    <source>
        <dbReference type="EMBL" id="AQZ94003.1"/>
    </source>
</evidence>
<dbReference type="InterPro" id="IPR002575">
    <property type="entry name" value="Aminoglycoside_PTrfase"/>
</dbReference>
<keyword evidence="2 8" id="KW-0808">Transferase</keyword>
<dbReference type="PANTHER" id="PTHR21064:SF6">
    <property type="entry name" value="AMINOGLYCOSIDE PHOSPHOTRANSFERASE DOMAIN-CONTAINING PROTEIN"/>
    <property type="match status" value="1"/>
</dbReference>
<dbReference type="InterPro" id="IPR005280">
    <property type="entry name" value="Homoserine_kinase_II"/>
</dbReference>
<evidence type="ECO:0000256" key="9">
    <source>
        <dbReference type="NCBIfam" id="TIGR00938"/>
    </source>
</evidence>
<dbReference type="GO" id="GO:0005524">
    <property type="term" value="F:ATP binding"/>
    <property type="evidence" value="ECO:0007669"/>
    <property type="project" value="UniProtKB-KW"/>
</dbReference>
<organism evidence="11 12">
    <name type="scientific">Halopseudomonas phragmitis</name>
    <dbReference type="NCBI Taxonomy" id="1931241"/>
    <lineage>
        <taxon>Bacteria</taxon>
        <taxon>Pseudomonadati</taxon>
        <taxon>Pseudomonadota</taxon>
        <taxon>Gammaproteobacteria</taxon>
        <taxon>Pseudomonadales</taxon>
        <taxon>Pseudomonadaceae</taxon>
        <taxon>Halopseudomonas</taxon>
    </lineage>
</organism>
<dbReference type="InterPro" id="IPR050249">
    <property type="entry name" value="Pseudomonas-type_ThrB"/>
</dbReference>
<dbReference type="KEGG" id="ppha:BVH74_04205"/>
<comment type="catalytic activity">
    <reaction evidence="8">
        <text>L-homoserine + ATP = O-phospho-L-homoserine + ADP + H(+)</text>
        <dbReference type="Rhea" id="RHEA:13985"/>
        <dbReference type="ChEBI" id="CHEBI:15378"/>
        <dbReference type="ChEBI" id="CHEBI:30616"/>
        <dbReference type="ChEBI" id="CHEBI:57476"/>
        <dbReference type="ChEBI" id="CHEBI:57590"/>
        <dbReference type="ChEBI" id="CHEBI:456216"/>
        <dbReference type="EC" id="2.7.1.39"/>
    </reaction>
</comment>
<protein>
    <recommendedName>
        <fullName evidence="8 9">Homoserine kinase</fullName>
        <shortName evidence="8">HK</shortName>
        <shortName evidence="8">HSK</shortName>
        <ecNumber evidence="8 9">2.7.1.39</ecNumber>
    </recommendedName>
</protein>
<accession>A0A1V0B235</accession>
<dbReference type="Gene3D" id="3.30.200.20">
    <property type="entry name" value="Phosphorylase Kinase, domain 1"/>
    <property type="match status" value="1"/>
</dbReference>
<name>A0A1V0B235_9GAMM</name>
<keyword evidence="5 8" id="KW-0418">Kinase</keyword>
<dbReference type="AlphaFoldDB" id="A0A1V0B235"/>
<evidence type="ECO:0000313" key="12">
    <source>
        <dbReference type="Proteomes" id="UP000243488"/>
    </source>
</evidence>
<evidence type="ECO:0000256" key="7">
    <source>
        <dbReference type="ARBA" id="ARBA00038240"/>
    </source>
</evidence>
<dbReference type="PANTHER" id="PTHR21064">
    <property type="entry name" value="AMINOGLYCOSIDE PHOSPHOTRANSFERASE DOMAIN-CONTAINING PROTEIN-RELATED"/>
    <property type="match status" value="1"/>
</dbReference>
<keyword evidence="4 8" id="KW-0547">Nucleotide-binding</keyword>
<feature type="domain" description="Aminoglycoside phosphotransferase" evidence="10">
    <location>
        <begin position="27"/>
        <end position="256"/>
    </location>
</feature>
<dbReference type="GO" id="GO:0004413">
    <property type="term" value="F:homoserine kinase activity"/>
    <property type="evidence" value="ECO:0007669"/>
    <property type="project" value="UniProtKB-UniRule"/>
</dbReference>
<comment type="pathway">
    <text evidence="8">Amino-acid biosynthesis; L-threonine biosynthesis; L-threonine from L-aspartate: step 4/5.</text>
</comment>
<dbReference type="Gene3D" id="3.90.1200.10">
    <property type="match status" value="1"/>
</dbReference>
<evidence type="ECO:0000256" key="3">
    <source>
        <dbReference type="ARBA" id="ARBA00022697"/>
    </source>
</evidence>
<evidence type="ECO:0000256" key="1">
    <source>
        <dbReference type="ARBA" id="ARBA00022605"/>
    </source>
</evidence>
<dbReference type="NCBIfam" id="NF003558">
    <property type="entry name" value="PRK05231.1"/>
    <property type="match status" value="1"/>
</dbReference>
<dbReference type="CDD" id="cd05153">
    <property type="entry name" value="HomoserineK_II"/>
    <property type="match status" value="1"/>
</dbReference>
<gene>
    <name evidence="8" type="primary">thrB</name>
    <name evidence="11" type="ORF">BVH74_04205</name>
</gene>
<dbReference type="NCBIfam" id="TIGR00938">
    <property type="entry name" value="thrB_alt"/>
    <property type="match status" value="1"/>
</dbReference>
<evidence type="ECO:0000256" key="6">
    <source>
        <dbReference type="ARBA" id="ARBA00022840"/>
    </source>
</evidence>
<keyword evidence="6 8" id="KW-0067">ATP-binding</keyword>
<evidence type="ECO:0000256" key="2">
    <source>
        <dbReference type="ARBA" id="ARBA00022679"/>
    </source>
</evidence>
<dbReference type="Proteomes" id="UP000243488">
    <property type="component" value="Chromosome"/>
</dbReference>
<proteinExistence type="inferred from homology"/>
<evidence type="ECO:0000259" key="10">
    <source>
        <dbReference type="Pfam" id="PF01636"/>
    </source>
</evidence>
<dbReference type="UniPathway" id="UPA00050">
    <property type="reaction ID" value="UER00064"/>
</dbReference>
<evidence type="ECO:0000256" key="4">
    <source>
        <dbReference type="ARBA" id="ARBA00022741"/>
    </source>
</evidence>
<comment type="similarity">
    <text evidence="7 8">Belongs to the pseudomonas-type ThrB family.</text>
</comment>
<evidence type="ECO:0000256" key="5">
    <source>
        <dbReference type="ARBA" id="ARBA00022777"/>
    </source>
</evidence>
<dbReference type="EMBL" id="CP020100">
    <property type="protein sequence ID" value="AQZ94003.1"/>
    <property type="molecule type" value="Genomic_DNA"/>
</dbReference>
<dbReference type="Pfam" id="PF01636">
    <property type="entry name" value="APH"/>
    <property type="match status" value="1"/>
</dbReference>
<keyword evidence="12" id="KW-1185">Reference proteome</keyword>
<dbReference type="RefSeq" id="WP_080048858.1">
    <property type="nucleotide sequence ID" value="NZ_CP020100.1"/>
</dbReference>
<dbReference type="HAMAP" id="MF_00301">
    <property type="entry name" value="Homoser_kinase_2"/>
    <property type="match status" value="1"/>
</dbReference>
<sequence>MSVFTPVSREQLEAFLDGFALGRLVDFSGIAGGSENSNFFVATEQGEYVLTLVERGPVADLPFFIELLEHLHQAGLPVPYAITDRQGLALHRLNQRPALLQPRLAGKHVEQPDPAHCQAVGQMLARLHNATASSSLERISDRGLAWMLETGRRLHDRISDSAIHHLVTELLTQIEQWQAHYPGFPRAILHADLFRDNVLFDGHHLSGLIDFYNAHSGWTLYDVAITVNDWCLSAEQQLDPTRTQALLAGYAGIRPFTPFEAKSWPAVLRLAALRFWLSRQLAAERHAGQSGVLVKDPGHFLRVLEQHRNVNIGLPLAL</sequence>